<dbReference type="GO" id="GO:0003676">
    <property type="term" value="F:nucleic acid binding"/>
    <property type="evidence" value="ECO:0007669"/>
    <property type="project" value="InterPro"/>
</dbReference>
<proteinExistence type="predicted"/>
<evidence type="ECO:0000256" key="2">
    <source>
        <dbReference type="ARBA" id="ARBA00022801"/>
    </source>
</evidence>
<evidence type="ECO:0000256" key="4">
    <source>
        <dbReference type="ARBA" id="ARBA00022840"/>
    </source>
</evidence>
<comment type="caution">
    <text evidence="6">The sequence shown here is derived from an EMBL/GenBank/DDBJ whole genome shotgun (WGS) entry which is preliminary data.</text>
</comment>
<keyword evidence="4" id="KW-0067">ATP-binding</keyword>
<dbReference type="AlphaFoldDB" id="A0A832I4B0"/>
<evidence type="ECO:0000259" key="5">
    <source>
        <dbReference type="PROSITE" id="PS51192"/>
    </source>
</evidence>
<dbReference type="SMART" id="SM00487">
    <property type="entry name" value="DEXDc"/>
    <property type="match status" value="1"/>
</dbReference>
<keyword evidence="3" id="KW-0347">Helicase</keyword>
<gene>
    <name evidence="6" type="primary">cas3</name>
    <name evidence="6" type="ORF">ENW55_01670</name>
</gene>
<dbReference type="PANTHER" id="PTHR47959">
    <property type="entry name" value="ATP-DEPENDENT RNA HELICASE RHLE-RELATED"/>
    <property type="match status" value="1"/>
</dbReference>
<accession>A0A832I4B0</accession>
<dbReference type="PROSITE" id="PS51192">
    <property type="entry name" value="HELICASE_ATP_BIND_1"/>
    <property type="match status" value="1"/>
</dbReference>
<dbReference type="GO" id="GO:0005524">
    <property type="term" value="F:ATP binding"/>
    <property type="evidence" value="ECO:0007669"/>
    <property type="project" value="UniProtKB-KW"/>
</dbReference>
<keyword evidence="2" id="KW-0378">Hydrolase</keyword>
<organism evidence="6">
    <name type="scientific">Pseudothermotoga hypogea</name>
    <dbReference type="NCBI Taxonomy" id="57487"/>
    <lineage>
        <taxon>Bacteria</taxon>
        <taxon>Thermotogati</taxon>
        <taxon>Thermotogota</taxon>
        <taxon>Thermotogae</taxon>
        <taxon>Thermotogales</taxon>
        <taxon>Thermotogaceae</taxon>
        <taxon>Pseudothermotoga</taxon>
    </lineage>
</organism>
<dbReference type="InterPro" id="IPR011545">
    <property type="entry name" value="DEAD/DEAH_box_helicase_dom"/>
</dbReference>
<dbReference type="InterPro" id="IPR014001">
    <property type="entry name" value="Helicase_ATP-bd"/>
</dbReference>
<keyword evidence="1" id="KW-0547">Nucleotide-binding</keyword>
<dbReference type="InterPro" id="IPR050079">
    <property type="entry name" value="DEAD_box_RNA_helicase"/>
</dbReference>
<protein>
    <submittedName>
        <fullName evidence="6">Type I-D CRISPR-associated helicase Cas3</fullName>
    </submittedName>
</protein>
<feature type="domain" description="Helicase ATP-binding" evidence="5">
    <location>
        <begin position="27"/>
        <end position="215"/>
    </location>
</feature>
<reference evidence="6" key="1">
    <citation type="journal article" date="2020" name="mSystems">
        <title>Genome- and Community-Level Interaction Insights into Carbon Utilization and Element Cycling Functions of Hydrothermarchaeota in Hydrothermal Sediment.</title>
        <authorList>
            <person name="Zhou Z."/>
            <person name="Liu Y."/>
            <person name="Xu W."/>
            <person name="Pan J."/>
            <person name="Luo Z.H."/>
            <person name="Li M."/>
        </authorList>
    </citation>
    <scope>NUCLEOTIDE SEQUENCE [LARGE SCALE GENOMIC DNA]</scope>
    <source>
        <strain evidence="6">SpSt-86</strain>
    </source>
</reference>
<dbReference type="SUPFAM" id="SSF52540">
    <property type="entry name" value="P-loop containing nucleoside triphosphate hydrolases"/>
    <property type="match status" value="1"/>
</dbReference>
<evidence type="ECO:0000313" key="6">
    <source>
        <dbReference type="EMBL" id="HGZ78678.1"/>
    </source>
</evidence>
<evidence type="ECO:0000256" key="1">
    <source>
        <dbReference type="ARBA" id="ARBA00022741"/>
    </source>
</evidence>
<dbReference type="GO" id="GO:0003724">
    <property type="term" value="F:RNA helicase activity"/>
    <property type="evidence" value="ECO:0007669"/>
    <property type="project" value="TreeGrafter"/>
</dbReference>
<dbReference type="EMBL" id="DTKQ01000013">
    <property type="protein sequence ID" value="HGZ78678.1"/>
    <property type="molecule type" value="Genomic_DNA"/>
</dbReference>
<dbReference type="GO" id="GO:0005829">
    <property type="term" value="C:cytosol"/>
    <property type="evidence" value="ECO:0007669"/>
    <property type="project" value="TreeGrafter"/>
</dbReference>
<dbReference type="InterPro" id="IPR017575">
    <property type="entry name" value="CRISPR-assoc_helicase_Cas3"/>
</dbReference>
<dbReference type="Pfam" id="PF00270">
    <property type="entry name" value="DEAD"/>
    <property type="match status" value="1"/>
</dbReference>
<dbReference type="GO" id="GO:0016787">
    <property type="term" value="F:hydrolase activity"/>
    <property type="evidence" value="ECO:0007669"/>
    <property type="project" value="UniProtKB-KW"/>
</dbReference>
<evidence type="ECO:0000256" key="3">
    <source>
        <dbReference type="ARBA" id="ARBA00022806"/>
    </source>
</evidence>
<dbReference type="NCBIfam" id="TIGR03158">
    <property type="entry name" value="cas3_cyano"/>
    <property type="match status" value="1"/>
</dbReference>
<dbReference type="Gene3D" id="3.40.50.300">
    <property type="entry name" value="P-loop containing nucleotide triphosphate hydrolases"/>
    <property type="match status" value="2"/>
</dbReference>
<dbReference type="InterPro" id="IPR027417">
    <property type="entry name" value="P-loop_NTPase"/>
</dbReference>
<name>A0A832I4B0_9THEM</name>
<sequence>MKKLEGYSIPVVEEDGKIWALHQVKTYEELEKCQIVLNTYPTGTGKTKALLNAIRKKGFERVLIIAPINELIHQYKSSIERFKAEHNLEHEVFLVTSETLDEVNRRSHSRALREILKKDKAIVVTNPDIVHYVLLQKYGTGPMKRTLIVDLLKFPELVAFDEFHYYDPSRLFFAFVFIATSIYFNIPQKYILMTATPRREMQEVFAKMGITTSKIDYEADQCTFSSVKAATPLEVEILKGKIDDYVDLIEEKIVKESDKDILIISDSLRRLIKLAQHLREKGLDFGLVTGPMAHQQRKINLEKRVILATPTIDVGYEIERPQKHRQAIDIIFFEARDSDDIVQRLGRVGRVFGKKVTDTPSQAFVIVPPKILCRVLESLDRSSNRLEFSKTLRELVPSRIESLKREFLGPFRLIIAFYEDAFCLLFPKDQKGILSEYFQLLEKFFDSELHEVRNLCRNELDMYYFSIADEKTRGDILKRNPELKKTLRELYRDESEATKALRVYQHFIERFILPFRASGDQVYVRDPKKLSGADSFVYEKFAIITQYRVKRLTELDTPEDLRSSVKEAYLLEEPLERFEQPFIRIRTRAESRFFVPLKIEFTLMNKDIHVGELEGVPVYLVNPDVEKECFLLDFHPVKAEVNGYVQRVLIGSEALKAQSYLEEKPWKCDLFPR</sequence>